<dbReference type="InterPro" id="IPR036875">
    <property type="entry name" value="Znf_CCHC_sf"/>
</dbReference>
<keyword evidence="1" id="KW-0808">Transferase</keyword>
<evidence type="ECO:0000256" key="2">
    <source>
        <dbReference type="ARBA" id="ARBA00022695"/>
    </source>
</evidence>
<dbReference type="Pfam" id="PF00098">
    <property type="entry name" value="zf-CCHC"/>
    <property type="match status" value="1"/>
</dbReference>
<dbReference type="Gene3D" id="2.40.70.10">
    <property type="entry name" value="Acid Proteases"/>
    <property type="match status" value="1"/>
</dbReference>
<keyword evidence="8" id="KW-1185">Reference proteome</keyword>
<evidence type="ECO:0000313" key="7">
    <source>
        <dbReference type="EnsemblMetazoa" id="XP_044317746.1"/>
    </source>
</evidence>
<evidence type="ECO:0000256" key="3">
    <source>
        <dbReference type="ARBA" id="ARBA00022722"/>
    </source>
</evidence>
<dbReference type="RefSeq" id="XP_044317746.1">
    <property type="nucleotide sequence ID" value="XM_044461811.1"/>
</dbReference>
<evidence type="ECO:0000256" key="1">
    <source>
        <dbReference type="ARBA" id="ARBA00022679"/>
    </source>
</evidence>
<evidence type="ECO:0000256" key="5">
    <source>
        <dbReference type="PROSITE-ProRule" id="PRU00047"/>
    </source>
</evidence>
<dbReference type="InterPro" id="IPR001878">
    <property type="entry name" value="Znf_CCHC"/>
</dbReference>
<dbReference type="PANTHER" id="PTHR37984">
    <property type="entry name" value="PROTEIN CBG26694"/>
    <property type="match status" value="1"/>
</dbReference>
<proteinExistence type="predicted"/>
<protein>
    <recommendedName>
        <fullName evidence="6">CCHC-type domain-containing protein</fullName>
    </recommendedName>
</protein>
<keyword evidence="5" id="KW-0479">Metal-binding</keyword>
<evidence type="ECO:0000256" key="4">
    <source>
        <dbReference type="ARBA" id="ARBA00022759"/>
    </source>
</evidence>
<dbReference type="CDD" id="cd00303">
    <property type="entry name" value="retropepsin_like"/>
    <property type="match status" value="1"/>
</dbReference>
<keyword evidence="3" id="KW-0540">Nuclease</keyword>
<dbReference type="Proteomes" id="UP001652680">
    <property type="component" value="Unassembled WGS sequence"/>
</dbReference>
<name>A0ABM5JFZ6_DRORH</name>
<reference evidence="8" key="1">
    <citation type="journal article" date="2021" name="Elife">
        <title>Highly contiguous assemblies of 101 drosophilid genomes.</title>
        <authorList>
            <person name="Kim B.Y."/>
            <person name="Wang J.R."/>
            <person name="Miller D.E."/>
            <person name="Barmina O."/>
            <person name="Delaney E."/>
            <person name="Thompson A."/>
            <person name="Comeault A.A."/>
            <person name="Peede D."/>
            <person name="D'Agostino E.R."/>
            <person name="Pelaez J."/>
            <person name="Aguilar J.M."/>
            <person name="Haji D."/>
            <person name="Matsunaga T."/>
            <person name="Armstrong E.E."/>
            <person name="Zych M."/>
            <person name="Ogawa Y."/>
            <person name="Stamenkovic-Radak M."/>
            <person name="Jelic M."/>
            <person name="Veselinovic M.S."/>
            <person name="Tanaskovic M."/>
            <person name="Eric P."/>
            <person name="Gao J.J."/>
            <person name="Katoh T.K."/>
            <person name="Toda M.J."/>
            <person name="Watabe H."/>
            <person name="Watada M."/>
            <person name="Davis J.S."/>
            <person name="Moyle L.C."/>
            <person name="Manoli G."/>
            <person name="Bertolini E."/>
            <person name="Kostal V."/>
            <person name="Hawley R.S."/>
            <person name="Takahashi A."/>
            <person name="Jones C.D."/>
            <person name="Price D.K."/>
            <person name="Whiteman N."/>
            <person name="Kopp A."/>
            <person name="Matute D.R."/>
            <person name="Petrov D.A."/>
        </authorList>
    </citation>
    <scope>NUCLEOTIDE SEQUENCE [LARGE SCALE GENOMIC DNA]</scope>
</reference>
<evidence type="ECO:0000259" key="6">
    <source>
        <dbReference type="PROSITE" id="PS50158"/>
    </source>
</evidence>
<keyword evidence="5" id="KW-0863">Zinc-finger</keyword>
<keyword evidence="2" id="KW-0548">Nucleotidyltransferase</keyword>
<dbReference type="SUPFAM" id="SSF50630">
    <property type="entry name" value="Acid proteases"/>
    <property type="match status" value="1"/>
</dbReference>
<accession>A0ABM5JFZ6</accession>
<dbReference type="InterPro" id="IPR043502">
    <property type="entry name" value="DNA/RNA_pol_sf"/>
</dbReference>
<dbReference type="PROSITE" id="PS50158">
    <property type="entry name" value="ZF_CCHC"/>
    <property type="match status" value="1"/>
</dbReference>
<keyword evidence="5" id="KW-0862">Zinc</keyword>
<dbReference type="EnsemblMetazoa" id="XM_044461811.1">
    <property type="protein sequence ID" value="XP_044317746.1"/>
    <property type="gene ID" value="LOC123038119"/>
</dbReference>
<dbReference type="InterPro" id="IPR021109">
    <property type="entry name" value="Peptidase_aspartic_dom_sf"/>
</dbReference>
<dbReference type="SUPFAM" id="SSF56672">
    <property type="entry name" value="DNA/RNA polymerases"/>
    <property type="match status" value="1"/>
</dbReference>
<dbReference type="Gene3D" id="3.10.10.10">
    <property type="entry name" value="HIV Type 1 Reverse Transcriptase, subunit A, domain 1"/>
    <property type="match status" value="1"/>
</dbReference>
<dbReference type="SMART" id="SM00343">
    <property type="entry name" value="ZnF_C2HC"/>
    <property type="match status" value="1"/>
</dbReference>
<keyword evidence="4" id="KW-0255">Endonuclease</keyword>
<keyword evidence="4" id="KW-0378">Hydrolase</keyword>
<dbReference type="Gene3D" id="4.10.60.10">
    <property type="entry name" value="Zinc finger, CCHC-type"/>
    <property type="match status" value="1"/>
</dbReference>
<dbReference type="PANTHER" id="PTHR37984:SF5">
    <property type="entry name" value="PROTEIN NYNRIN-LIKE"/>
    <property type="match status" value="1"/>
</dbReference>
<feature type="domain" description="CCHC-type" evidence="6">
    <location>
        <begin position="241"/>
        <end position="257"/>
    </location>
</feature>
<dbReference type="GeneID" id="123038119"/>
<sequence length="487" mass="55071">MGMDLTVLSDAVTSGYNEGTKGHASSISYRSNGKRSTCTAENYQQQRQPIIDLDIDEISNERNIPVQATNNVRQASVKEIANTLPEYDPSDDSAISVDQFIDRVNKVVDAYQWDEKFLLLAIYTRLKGPAKMWLDSSPVLHTTWKHFADAIQDEFGANPDVAELHFNMANATRRSKETVKEYCFRMSALGVRYKLSEAAIIKYVRSGRTSTTQKQYSTKASNFEQKQDTEVKPPKSKESLKCYNCGKIGHFAKSCPKERKKSRCTKCNKFHEQTDVAKLRIAFIDTGSQASLMRQALAEQINAKRHKCSMKIRGICGGSRILTEAMTVDIGIDVKTITAKVYIADDDLLLEDFLLGKDNDKESEEMRSLLEKFADVFSTGLEGIGKTSVVKAHITVESNQVVAQAPYRVTEPKKEIVSRMVDELLKQDIITMSTSEYASPVVLIKKPNGSDRMCVDYRRLNKLIKKENFPVPNIEERLQEAKRFKYF</sequence>
<dbReference type="InterPro" id="IPR050951">
    <property type="entry name" value="Retrovirus_Pol_polyprotein"/>
</dbReference>
<evidence type="ECO:0000313" key="8">
    <source>
        <dbReference type="Proteomes" id="UP001652680"/>
    </source>
</evidence>
<reference evidence="7" key="2">
    <citation type="submission" date="2025-05" db="UniProtKB">
        <authorList>
            <consortium name="EnsemblMetazoa"/>
        </authorList>
    </citation>
    <scope>IDENTIFICATION</scope>
</reference>
<dbReference type="SUPFAM" id="SSF57756">
    <property type="entry name" value="Retrovirus zinc finger-like domains"/>
    <property type="match status" value="1"/>
</dbReference>
<organism evidence="7 8">
    <name type="scientific">Drosophila rhopaloa</name>
    <name type="common">Fruit fly</name>
    <dbReference type="NCBI Taxonomy" id="1041015"/>
    <lineage>
        <taxon>Eukaryota</taxon>
        <taxon>Metazoa</taxon>
        <taxon>Ecdysozoa</taxon>
        <taxon>Arthropoda</taxon>
        <taxon>Hexapoda</taxon>
        <taxon>Insecta</taxon>
        <taxon>Pterygota</taxon>
        <taxon>Neoptera</taxon>
        <taxon>Endopterygota</taxon>
        <taxon>Diptera</taxon>
        <taxon>Brachycera</taxon>
        <taxon>Muscomorpha</taxon>
        <taxon>Ephydroidea</taxon>
        <taxon>Drosophilidae</taxon>
        <taxon>Drosophila</taxon>
        <taxon>Sophophora</taxon>
    </lineage>
</organism>